<sequence length="387" mass="42176">MLQDQQYLRIPGPTPIPPSVERAMTKPMVGHRAKVTDDLQEKIQPRIKKVFGTEQDVLIVAGSGTSGLEAAAVNTVRRGEEAIVIISGSFGARFEKICLAHGITVHRYETEWGEALDPEHVRTMLKEHPDVKAVISTYCETSTGVVNPVAELAKVVREESDALVISDGVSIIGGVEAKMDEWGLDVLVTGSQKAMMLPPGLMFAAVSERAWKQIEANPDRGFYLDLVQYRESIRKNTTPFTPATSLLYGLDQALDLIEEEGIQEVAARHELMRDMTRAAFAAHGIPLLTSAEAGSPTVTAVRPDDFDAEEFRRILQTEFGLAVASGQGKLAGKIFRIGHMGYCSPADVLQMIAIFELGIIKAGKQIEPGKGVTAAQQIYLRKGEPNQ</sequence>
<proteinExistence type="inferred from homology"/>
<evidence type="ECO:0000259" key="6">
    <source>
        <dbReference type="Pfam" id="PF00266"/>
    </source>
</evidence>
<evidence type="ECO:0000313" key="7">
    <source>
        <dbReference type="EMBL" id="SIT93050.1"/>
    </source>
</evidence>
<evidence type="ECO:0000256" key="5">
    <source>
        <dbReference type="PIRSR" id="PIRSR000524-50"/>
    </source>
</evidence>
<feature type="binding site" evidence="4">
    <location>
        <position position="336"/>
    </location>
    <ligand>
        <name>substrate</name>
    </ligand>
</feature>
<gene>
    <name evidence="7" type="ORF">SAMN05428946_2931</name>
</gene>
<dbReference type="InterPro" id="IPR024169">
    <property type="entry name" value="SP_NH2Trfase/AEP_transaminase"/>
</dbReference>
<dbReference type="PIRSF" id="PIRSF000524">
    <property type="entry name" value="SPT"/>
    <property type="match status" value="1"/>
</dbReference>
<dbReference type="Gene3D" id="3.40.640.10">
    <property type="entry name" value="Type I PLP-dependent aspartate aminotransferase-like (Major domain)"/>
    <property type="match status" value="1"/>
</dbReference>
<evidence type="ECO:0000256" key="2">
    <source>
        <dbReference type="ARBA" id="ARBA00009236"/>
    </source>
</evidence>
<dbReference type="GO" id="GO:0008453">
    <property type="term" value="F:alanine-glyoxylate transaminase activity"/>
    <property type="evidence" value="ECO:0007669"/>
    <property type="project" value="TreeGrafter"/>
</dbReference>
<organism evidence="7 8">
    <name type="scientific">Edaphobacillus lindanitolerans</name>
    <dbReference type="NCBI Taxonomy" id="550447"/>
    <lineage>
        <taxon>Bacteria</taxon>
        <taxon>Bacillati</taxon>
        <taxon>Bacillota</taxon>
        <taxon>Bacilli</taxon>
        <taxon>Bacillales</taxon>
        <taxon>Bacillaceae</taxon>
        <taxon>Edaphobacillus</taxon>
    </lineage>
</organism>
<dbReference type="InterPro" id="IPR000192">
    <property type="entry name" value="Aminotrans_V_dom"/>
</dbReference>
<reference evidence="8" key="1">
    <citation type="submission" date="2017-01" db="EMBL/GenBank/DDBJ databases">
        <authorList>
            <person name="Varghese N."/>
            <person name="Submissions S."/>
        </authorList>
    </citation>
    <scope>NUCLEOTIDE SEQUENCE [LARGE SCALE GENOMIC DNA]</scope>
    <source>
        <strain evidence="8">MNA4</strain>
    </source>
</reference>
<dbReference type="RefSeq" id="WP_076760099.1">
    <property type="nucleotide sequence ID" value="NZ_FTPL01000005.1"/>
</dbReference>
<dbReference type="Gene3D" id="3.90.1150.10">
    <property type="entry name" value="Aspartate Aminotransferase, domain 1"/>
    <property type="match status" value="1"/>
</dbReference>
<dbReference type="InterPro" id="IPR015421">
    <property type="entry name" value="PyrdxlP-dep_Trfase_major"/>
</dbReference>
<keyword evidence="7" id="KW-0808">Transferase</keyword>
<dbReference type="EMBL" id="FTPL01000005">
    <property type="protein sequence ID" value="SIT93050.1"/>
    <property type="molecule type" value="Genomic_DNA"/>
</dbReference>
<dbReference type="SUPFAM" id="SSF53383">
    <property type="entry name" value="PLP-dependent transferases"/>
    <property type="match status" value="1"/>
</dbReference>
<dbReference type="InterPro" id="IPR015424">
    <property type="entry name" value="PyrdxlP-dep_Trfase"/>
</dbReference>
<keyword evidence="3 5" id="KW-0663">Pyridoxal phosphate</keyword>
<keyword evidence="7" id="KW-0032">Aminotransferase</keyword>
<dbReference type="AlphaFoldDB" id="A0A1U7PTZ8"/>
<dbReference type="Pfam" id="PF00266">
    <property type="entry name" value="Aminotran_5"/>
    <property type="match status" value="1"/>
</dbReference>
<evidence type="ECO:0000256" key="3">
    <source>
        <dbReference type="ARBA" id="ARBA00022898"/>
    </source>
</evidence>
<keyword evidence="8" id="KW-1185">Reference proteome</keyword>
<dbReference type="GO" id="GO:0019265">
    <property type="term" value="P:glycine biosynthetic process, by transamination of glyoxylate"/>
    <property type="evidence" value="ECO:0007669"/>
    <property type="project" value="TreeGrafter"/>
</dbReference>
<evidence type="ECO:0000313" key="8">
    <source>
        <dbReference type="Proteomes" id="UP000187550"/>
    </source>
</evidence>
<feature type="domain" description="Aminotransferase class V" evidence="6">
    <location>
        <begin position="20"/>
        <end position="327"/>
    </location>
</feature>
<comment type="cofactor">
    <cofactor evidence="1 5">
        <name>pyridoxal 5'-phosphate</name>
        <dbReference type="ChEBI" id="CHEBI:597326"/>
    </cofactor>
</comment>
<evidence type="ECO:0000256" key="4">
    <source>
        <dbReference type="PIRSR" id="PIRSR000524-1"/>
    </source>
</evidence>
<feature type="modified residue" description="N6-(pyridoxal phosphate)lysine" evidence="5">
    <location>
        <position position="193"/>
    </location>
</feature>
<dbReference type="InterPro" id="IPR015422">
    <property type="entry name" value="PyrdxlP-dep_Trfase_small"/>
</dbReference>
<dbReference type="Proteomes" id="UP000187550">
    <property type="component" value="Unassembled WGS sequence"/>
</dbReference>
<accession>A0A1U7PTZ8</accession>
<dbReference type="OrthoDB" id="389074at2"/>
<evidence type="ECO:0000256" key="1">
    <source>
        <dbReference type="ARBA" id="ARBA00001933"/>
    </source>
</evidence>
<dbReference type="STRING" id="550447.SAMN05428946_2931"/>
<dbReference type="PANTHER" id="PTHR21152:SF40">
    <property type="entry name" value="ALANINE--GLYOXYLATE AMINOTRANSFERASE"/>
    <property type="match status" value="1"/>
</dbReference>
<comment type="similarity">
    <text evidence="2">Belongs to the class-V pyridoxal-phosphate-dependent aminotransferase family.</text>
</comment>
<protein>
    <submittedName>
        <fullName evidence="7">Aspartate aminotransferase</fullName>
    </submittedName>
</protein>
<name>A0A1U7PTZ8_9BACI</name>
<dbReference type="PANTHER" id="PTHR21152">
    <property type="entry name" value="AMINOTRANSFERASE CLASS V"/>
    <property type="match status" value="1"/>
</dbReference>
<dbReference type="GO" id="GO:0004760">
    <property type="term" value="F:L-serine-pyruvate transaminase activity"/>
    <property type="evidence" value="ECO:0007669"/>
    <property type="project" value="TreeGrafter"/>
</dbReference>